<evidence type="ECO:0008006" key="6">
    <source>
        <dbReference type="Google" id="ProtNLM"/>
    </source>
</evidence>
<evidence type="ECO:0000256" key="1">
    <source>
        <dbReference type="ARBA" id="ARBA00022737"/>
    </source>
</evidence>
<sequence>MSSSSAEGKGLTTSSLEGVGGSGVEKGGWGEKGFKARSDCRSLAWSHFQRIIEKDETGKDTRYVVCQVVPPHKRQPCGARLIYHNSTSSLLTHLRTRHPEVYEDKTKKDTAPSVSASSHAPRAKSAPKRSNSIRGKKMDSDDDSPEETEELFDAVRRGDLTATSALLGRGLGDPWREDVAGSEGRSCLFEAVARGFDAITKMLLIKGGEQRAFLEAIRMENRAILPFFAVAYGVGVNKLTDGEAPLHLAARLNLLEVFRDLLDKIRVDPLVENQNGDTVLHVAAREGSVEVVREVLLRVGRLFCADRRGKAEGQKQKEGEGGKKPVDVIEEGKKGGGEGKGGKNRKRRGQKKVGKQIQRESKREKMEQKRRQERAGESRIAFLDINQKNRDEETAVHLAVKEGNETVARLLLLAGAKADEDVKRFLLRPKRKIEQTQTPSPATAVAAVPAVSASLFASSGSLLDARGKEKERCSGSAEIQNKGERREEASLESDGERENQAERDISQKNNKRKKEEEQEVVDPVEREGESDGEERQEAQRDSYQKEAQRGREAGEASEVKDEERDSQRGSSPKRAEEGEAAASQSEKERSRGQGKEEEEEDCTSKSSEYEVYSVEIIIDLRSQPSSCSPTERGEKEDEDRSEPPIGKRRRMSETMEGRDEGEDISAAIEGLVSQRRSNRGGRRFGVQDYIDLAEERKRRAVKGVQSKRGDEEGWCRNMPDGFGKGDGDRGQRGVGRFTSGSGGAQPRPPRGVREREREGTAVRAASEGEDQDEEEESDDASDEDEEDLTLTFNYVNPRFATIGERANEESGRGEQRNYQTTNGSRMFVEKSLKC</sequence>
<keyword evidence="2 3" id="KW-0040">ANK repeat</keyword>
<feature type="region of interest" description="Disordered" evidence="4">
    <location>
        <begin position="310"/>
        <end position="379"/>
    </location>
</feature>
<proteinExistence type="predicted"/>
<dbReference type="SUPFAM" id="SSF48403">
    <property type="entry name" value="Ankyrin repeat"/>
    <property type="match status" value="1"/>
</dbReference>
<dbReference type="SMART" id="SM00614">
    <property type="entry name" value="ZnF_BED"/>
    <property type="match status" value="1"/>
</dbReference>
<dbReference type="EMBL" id="CDMZ01003554">
    <property type="protein sequence ID" value="CEM46786.1"/>
    <property type="molecule type" value="Genomic_DNA"/>
</dbReference>
<evidence type="ECO:0000256" key="3">
    <source>
        <dbReference type="PROSITE-ProRule" id="PRU00023"/>
    </source>
</evidence>
<gene>
    <name evidence="5" type="ORF">Cvel_8041</name>
</gene>
<feature type="compositionally biased region" description="Gly residues" evidence="4">
    <location>
        <begin position="18"/>
        <end position="27"/>
    </location>
</feature>
<dbReference type="PROSITE" id="PS50297">
    <property type="entry name" value="ANK_REP_REGION"/>
    <property type="match status" value="3"/>
</dbReference>
<feature type="compositionally biased region" description="Basic and acidic residues" evidence="4">
    <location>
        <begin position="751"/>
        <end position="760"/>
    </location>
</feature>
<feature type="compositionally biased region" description="Acidic residues" evidence="4">
    <location>
        <begin position="140"/>
        <end position="152"/>
    </location>
</feature>
<feature type="compositionally biased region" description="Acidic residues" evidence="4">
    <location>
        <begin position="767"/>
        <end position="788"/>
    </location>
</feature>
<feature type="compositionally biased region" description="Basic and acidic residues" evidence="4">
    <location>
        <begin position="805"/>
        <end position="815"/>
    </location>
</feature>
<feature type="region of interest" description="Disordered" evidence="4">
    <location>
        <begin position="461"/>
        <end position="834"/>
    </location>
</feature>
<feature type="repeat" description="ANK" evidence="3">
    <location>
        <begin position="275"/>
        <end position="300"/>
    </location>
</feature>
<dbReference type="SUPFAM" id="SSF57667">
    <property type="entry name" value="beta-beta-alpha zinc fingers"/>
    <property type="match status" value="1"/>
</dbReference>
<dbReference type="InterPro" id="IPR036770">
    <property type="entry name" value="Ankyrin_rpt-contain_sf"/>
</dbReference>
<dbReference type="InterPro" id="IPR002110">
    <property type="entry name" value="Ankyrin_rpt"/>
</dbReference>
<dbReference type="PANTHER" id="PTHR24198">
    <property type="entry name" value="ANKYRIN REPEAT AND PROTEIN KINASE DOMAIN-CONTAINING PROTEIN"/>
    <property type="match status" value="1"/>
</dbReference>
<organism evidence="5">
    <name type="scientific">Chromera velia CCMP2878</name>
    <dbReference type="NCBI Taxonomy" id="1169474"/>
    <lineage>
        <taxon>Eukaryota</taxon>
        <taxon>Sar</taxon>
        <taxon>Alveolata</taxon>
        <taxon>Colpodellida</taxon>
        <taxon>Chromeraceae</taxon>
        <taxon>Chromera</taxon>
    </lineage>
</organism>
<dbReference type="Gene3D" id="1.25.40.20">
    <property type="entry name" value="Ankyrin repeat-containing domain"/>
    <property type="match status" value="2"/>
</dbReference>
<dbReference type="Pfam" id="PF12796">
    <property type="entry name" value="Ank_2"/>
    <property type="match status" value="1"/>
</dbReference>
<dbReference type="AlphaFoldDB" id="A0A0G4HR53"/>
<feature type="compositionally biased region" description="Basic and acidic residues" evidence="4">
    <location>
        <begin position="310"/>
        <end position="341"/>
    </location>
</feature>
<evidence type="ECO:0000313" key="5">
    <source>
        <dbReference type="EMBL" id="CEM46786.1"/>
    </source>
</evidence>
<reference evidence="5" key="1">
    <citation type="submission" date="2014-11" db="EMBL/GenBank/DDBJ databases">
        <authorList>
            <person name="Otto D Thomas"/>
            <person name="Naeem Raeece"/>
        </authorList>
    </citation>
    <scope>NUCLEOTIDE SEQUENCE</scope>
</reference>
<dbReference type="InterPro" id="IPR036236">
    <property type="entry name" value="Znf_C2H2_sf"/>
</dbReference>
<protein>
    <recommendedName>
        <fullName evidence="6">Ankyrin repeat-containing protein</fullName>
    </recommendedName>
</protein>
<feature type="compositionally biased region" description="Basic and acidic residues" evidence="4">
    <location>
        <begin position="357"/>
        <end position="377"/>
    </location>
</feature>
<feature type="compositionally biased region" description="Basic residues" evidence="4">
    <location>
        <begin position="342"/>
        <end position="354"/>
    </location>
</feature>
<feature type="repeat" description="ANK" evidence="3">
    <location>
        <begin position="241"/>
        <end position="264"/>
    </location>
</feature>
<name>A0A0G4HR53_9ALVE</name>
<feature type="repeat" description="ANK" evidence="3">
    <location>
        <begin position="391"/>
        <end position="423"/>
    </location>
</feature>
<dbReference type="SMART" id="SM00248">
    <property type="entry name" value="ANK"/>
    <property type="match status" value="4"/>
</dbReference>
<keyword evidence="1" id="KW-0677">Repeat</keyword>
<feature type="compositionally biased region" description="Basic and acidic residues" evidence="4">
    <location>
        <begin position="481"/>
        <end position="506"/>
    </location>
</feature>
<feature type="region of interest" description="Disordered" evidence="4">
    <location>
        <begin position="101"/>
        <end position="154"/>
    </location>
</feature>
<feature type="compositionally biased region" description="Basic and acidic residues" evidence="4">
    <location>
        <begin position="523"/>
        <end position="577"/>
    </location>
</feature>
<dbReference type="PANTHER" id="PTHR24198:SF165">
    <property type="entry name" value="ANKYRIN REPEAT-CONTAINING PROTEIN-RELATED"/>
    <property type="match status" value="1"/>
</dbReference>
<dbReference type="VEuPathDB" id="CryptoDB:Cvel_8041"/>
<accession>A0A0G4HR53</accession>
<evidence type="ECO:0000256" key="4">
    <source>
        <dbReference type="SAM" id="MobiDB-lite"/>
    </source>
</evidence>
<feature type="compositionally biased region" description="Basic and acidic residues" evidence="4">
    <location>
        <begin position="585"/>
        <end position="595"/>
    </location>
</feature>
<dbReference type="Pfam" id="PF00023">
    <property type="entry name" value="Ank"/>
    <property type="match status" value="1"/>
</dbReference>
<feature type="compositionally biased region" description="Basic and acidic residues" evidence="4">
    <location>
        <begin position="101"/>
        <end position="110"/>
    </location>
</feature>
<feature type="region of interest" description="Disordered" evidence="4">
    <location>
        <begin position="1"/>
        <end position="31"/>
    </location>
</feature>
<evidence type="ECO:0000256" key="2">
    <source>
        <dbReference type="ARBA" id="ARBA00023043"/>
    </source>
</evidence>
<dbReference type="PROSITE" id="PS50088">
    <property type="entry name" value="ANK_REPEAT"/>
    <property type="match status" value="3"/>
</dbReference>